<dbReference type="InterPro" id="IPR000868">
    <property type="entry name" value="Isochorismatase-like_dom"/>
</dbReference>
<evidence type="ECO:0000256" key="8">
    <source>
        <dbReference type="SAM" id="SignalP"/>
    </source>
</evidence>
<dbReference type="Pfam" id="PF00857">
    <property type="entry name" value="Isochorismatase"/>
    <property type="match status" value="1"/>
</dbReference>
<accession>A0AAW2YV95</accession>
<dbReference type="GO" id="GO:0008936">
    <property type="term" value="F:nicotinamidase activity"/>
    <property type="evidence" value="ECO:0007669"/>
    <property type="project" value="UniProtKB-EC"/>
</dbReference>
<dbReference type="SUPFAM" id="SSF52499">
    <property type="entry name" value="Isochorismatase-like hydrolases"/>
    <property type="match status" value="1"/>
</dbReference>
<dbReference type="InterPro" id="IPR052347">
    <property type="entry name" value="Isochorismatase_Nicotinamidase"/>
</dbReference>
<keyword evidence="4" id="KW-0378">Hydrolase</keyword>
<keyword evidence="3" id="KW-0479">Metal-binding</keyword>
<comment type="similarity">
    <text evidence="1">Belongs to the isochorismatase family.</text>
</comment>
<feature type="signal peptide" evidence="8">
    <location>
        <begin position="1"/>
        <end position="19"/>
    </location>
</feature>
<name>A0AAW2YV95_9EUKA</name>
<comment type="pathway">
    <text evidence="5">Cofactor biosynthesis; nicotinate biosynthesis; nicotinate from nicotinamide: step 1/1.</text>
</comment>
<keyword evidence="11" id="KW-1185">Reference proteome</keyword>
<feature type="chain" id="PRO_5043621292" description="nicotinamidase" evidence="8">
    <location>
        <begin position="20"/>
        <end position="237"/>
    </location>
</feature>
<keyword evidence="2" id="KW-0662">Pyridine nucleotide biosynthesis</keyword>
<dbReference type="GO" id="GO:0019363">
    <property type="term" value="P:pyridine nucleotide biosynthetic process"/>
    <property type="evidence" value="ECO:0007669"/>
    <property type="project" value="UniProtKB-KW"/>
</dbReference>
<dbReference type="PANTHER" id="PTHR11080">
    <property type="entry name" value="PYRAZINAMIDASE/NICOTINAMIDASE"/>
    <property type="match status" value="1"/>
</dbReference>
<dbReference type="FunFam" id="3.40.50.850:FF:000006">
    <property type="entry name" value="Bifunctional pyrazinamidase/nicotinamidase"/>
    <property type="match status" value="1"/>
</dbReference>
<feature type="domain" description="Isochorismatase-like" evidence="9">
    <location>
        <begin position="25"/>
        <end position="223"/>
    </location>
</feature>
<evidence type="ECO:0000256" key="4">
    <source>
        <dbReference type="ARBA" id="ARBA00022801"/>
    </source>
</evidence>
<dbReference type="CDD" id="cd01011">
    <property type="entry name" value="nicotinamidase"/>
    <property type="match status" value="1"/>
</dbReference>
<comment type="caution">
    <text evidence="10">The sequence shown here is derived from an EMBL/GenBank/DDBJ whole genome shotgun (WGS) entry which is preliminary data.</text>
</comment>
<sequence>MLTRILILLFVTMALAVYAKNDKKALLIIDVQKDFCKSGSLEVPNADEVVPIFNNLRSSVKWDSVMLTADWHPEKHVSFASTHEVKEFTEIVLPNGSKQMMWPDHCVQRTDGAKFHSDLVVKKSDVIVHKGTNLNVDSYSGFFDNDGESQTELNFKLQERGIKSVYIGGLALNVCVTYTCLDAVKLGFKTHLILDASRGLGDAQNKAAIKKLKAAGVIIINSRDIIRSFRGLKSASS</sequence>
<evidence type="ECO:0000313" key="10">
    <source>
        <dbReference type="EMBL" id="KAL0480726.1"/>
    </source>
</evidence>
<evidence type="ECO:0000256" key="7">
    <source>
        <dbReference type="ARBA" id="ARBA00043224"/>
    </source>
</evidence>
<proteinExistence type="inferred from homology"/>
<dbReference type="NCBIfam" id="NF008623">
    <property type="entry name" value="PRK11609.1"/>
    <property type="match status" value="1"/>
</dbReference>
<dbReference type="EC" id="3.5.1.19" evidence="6"/>
<evidence type="ECO:0000259" key="9">
    <source>
        <dbReference type="Pfam" id="PF00857"/>
    </source>
</evidence>
<evidence type="ECO:0000256" key="2">
    <source>
        <dbReference type="ARBA" id="ARBA00022642"/>
    </source>
</evidence>
<dbReference type="AlphaFoldDB" id="A0AAW2YV95"/>
<evidence type="ECO:0000313" key="11">
    <source>
        <dbReference type="Proteomes" id="UP001431209"/>
    </source>
</evidence>
<evidence type="ECO:0000256" key="5">
    <source>
        <dbReference type="ARBA" id="ARBA00037900"/>
    </source>
</evidence>
<dbReference type="PANTHER" id="PTHR11080:SF2">
    <property type="entry name" value="LD05707P"/>
    <property type="match status" value="1"/>
</dbReference>
<dbReference type="Gene3D" id="3.40.50.850">
    <property type="entry name" value="Isochorismatase-like"/>
    <property type="match status" value="1"/>
</dbReference>
<keyword evidence="8" id="KW-0732">Signal</keyword>
<gene>
    <name evidence="10" type="ORF">AKO1_007023</name>
</gene>
<dbReference type="EMBL" id="JAOPGA020000683">
    <property type="protein sequence ID" value="KAL0480726.1"/>
    <property type="molecule type" value="Genomic_DNA"/>
</dbReference>
<reference evidence="10 11" key="1">
    <citation type="submission" date="2024-03" db="EMBL/GenBank/DDBJ databases">
        <title>The Acrasis kona genome and developmental transcriptomes reveal deep origins of eukaryotic multicellular pathways.</title>
        <authorList>
            <person name="Sheikh S."/>
            <person name="Fu C.-J."/>
            <person name="Brown M.W."/>
            <person name="Baldauf S.L."/>
        </authorList>
    </citation>
    <scope>NUCLEOTIDE SEQUENCE [LARGE SCALE GENOMIC DNA]</scope>
    <source>
        <strain evidence="10 11">ATCC MYA-3509</strain>
    </source>
</reference>
<dbReference type="Proteomes" id="UP001431209">
    <property type="component" value="Unassembled WGS sequence"/>
</dbReference>
<evidence type="ECO:0000256" key="1">
    <source>
        <dbReference type="ARBA" id="ARBA00006336"/>
    </source>
</evidence>
<dbReference type="GO" id="GO:0046872">
    <property type="term" value="F:metal ion binding"/>
    <property type="evidence" value="ECO:0007669"/>
    <property type="project" value="UniProtKB-KW"/>
</dbReference>
<protein>
    <recommendedName>
        <fullName evidence="6">nicotinamidase</fullName>
        <ecNumber evidence="6">3.5.1.19</ecNumber>
    </recommendedName>
    <alternativeName>
        <fullName evidence="7">Nicotinamide deamidase</fullName>
    </alternativeName>
</protein>
<organism evidence="10 11">
    <name type="scientific">Acrasis kona</name>
    <dbReference type="NCBI Taxonomy" id="1008807"/>
    <lineage>
        <taxon>Eukaryota</taxon>
        <taxon>Discoba</taxon>
        <taxon>Heterolobosea</taxon>
        <taxon>Tetramitia</taxon>
        <taxon>Eutetramitia</taxon>
        <taxon>Acrasidae</taxon>
        <taxon>Acrasis</taxon>
    </lineage>
</organism>
<evidence type="ECO:0000256" key="3">
    <source>
        <dbReference type="ARBA" id="ARBA00022723"/>
    </source>
</evidence>
<dbReference type="InterPro" id="IPR036380">
    <property type="entry name" value="Isochorismatase-like_sf"/>
</dbReference>
<evidence type="ECO:0000256" key="6">
    <source>
        <dbReference type="ARBA" id="ARBA00039017"/>
    </source>
</evidence>